<evidence type="ECO:0000256" key="1">
    <source>
        <dbReference type="SAM" id="MobiDB-lite"/>
    </source>
</evidence>
<feature type="region of interest" description="Disordered" evidence="1">
    <location>
        <begin position="297"/>
        <end position="403"/>
    </location>
</feature>
<dbReference type="EMBL" id="JAAQHG020000031">
    <property type="protein sequence ID" value="KAL1583866.1"/>
    <property type="molecule type" value="Genomic_DNA"/>
</dbReference>
<keyword evidence="3" id="KW-1185">Reference proteome</keyword>
<dbReference type="AlphaFoldDB" id="A0AB34KIR8"/>
<feature type="compositionally biased region" description="Basic residues" evidence="1">
    <location>
        <begin position="297"/>
        <end position="306"/>
    </location>
</feature>
<dbReference type="GeneID" id="96008598"/>
<accession>A0AB34KIR8</accession>
<feature type="compositionally biased region" description="Polar residues" evidence="1">
    <location>
        <begin position="390"/>
        <end position="402"/>
    </location>
</feature>
<feature type="compositionally biased region" description="Acidic residues" evidence="1">
    <location>
        <begin position="315"/>
        <end position="340"/>
    </location>
</feature>
<comment type="caution">
    <text evidence="2">The sequence shown here is derived from an EMBL/GenBank/DDBJ whole genome shotgun (WGS) entry which is preliminary data.</text>
</comment>
<evidence type="ECO:0000313" key="3">
    <source>
        <dbReference type="Proteomes" id="UP000803884"/>
    </source>
</evidence>
<feature type="compositionally biased region" description="Low complexity" evidence="1">
    <location>
        <begin position="9"/>
        <end position="18"/>
    </location>
</feature>
<dbReference type="Proteomes" id="UP000803884">
    <property type="component" value="Unassembled WGS sequence"/>
</dbReference>
<dbReference type="RefSeq" id="XP_069226972.1">
    <property type="nucleotide sequence ID" value="XM_069375760.1"/>
</dbReference>
<sequence length="475" mass="52328">MPPKGSGKPKGTAATPKKPSAKEAPKQDTPKKPTPKKPADKATSKPTTPKKTKENVLWDNLKRNKHATLPIEVSFPGGIAEAKQIKSNFTHTLKLESNAQFTLLDTYVNPERHEHEGYQVIIIKPAKAFPLMKLPAEVRKRIFCLYFASKGIEGEPATIDGKRKNELKDPYAKNYAEGSKYRVALLAVNKEIHNEAMPLFYALPLRFDTPSTLMTFFAGLPSGVRMHLRHVEIRSYVKKDAKTALAFLAEAKNLAHLRIEMNVVNEDDVAKAAKSFWLDIGKLLEAVGAKFDKKMVAPRKPKPKVPKRQEHDASEEGDEDNDEDDDDQDDEESEEDESEVSDAKASQISDADNDSENNAEDAVEASDSGNAGIASDAADSKLASDDNKSTSSANGIKTNSTDAAARTKAIADWLANSNEKKNARTKQTPQLVLGEKCWAVDILDLGKQALKNKDSKPWSAAKKQEFLNILEAKLK</sequence>
<protein>
    <submittedName>
        <fullName evidence="2">Uncharacterized protein</fullName>
    </submittedName>
</protein>
<evidence type="ECO:0000313" key="2">
    <source>
        <dbReference type="EMBL" id="KAL1583866.1"/>
    </source>
</evidence>
<feature type="compositionally biased region" description="Acidic residues" evidence="1">
    <location>
        <begin position="351"/>
        <end position="364"/>
    </location>
</feature>
<gene>
    <name evidence="2" type="ORF">WHR41_07155</name>
</gene>
<feature type="compositionally biased region" description="Basic and acidic residues" evidence="1">
    <location>
        <begin position="378"/>
        <end position="388"/>
    </location>
</feature>
<feature type="region of interest" description="Disordered" evidence="1">
    <location>
        <begin position="1"/>
        <end position="57"/>
    </location>
</feature>
<reference evidence="2 3" key="1">
    <citation type="journal article" date="2020" name="Microbiol. Resour. Announc.">
        <title>Draft Genome Sequence of a Cladosporium Species Isolated from the Mesophotic Ascidian Didemnum maculosum.</title>
        <authorList>
            <person name="Gioti A."/>
            <person name="Siaperas R."/>
            <person name="Nikolaivits E."/>
            <person name="Le Goff G."/>
            <person name="Ouazzani J."/>
            <person name="Kotoulas G."/>
            <person name="Topakas E."/>
        </authorList>
    </citation>
    <scope>NUCLEOTIDE SEQUENCE [LARGE SCALE GENOMIC DNA]</scope>
    <source>
        <strain evidence="2 3">TM138-S3</strain>
    </source>
</reference>
<dbReference type="PANTHER" id="PTHR38790">
    <property type="entry name" value="2EXR DOMAIN-CONTAINING PROTEIN-RELATED"/>
    <property type="match status" value="1"/>
</dbReference>
<name>A0AB34KIR8_9PEZI</name>
<proteinExistence type="predicted"/>
<organism evidence="2 3">
    <name type="scientific">Cladosporium halotolerans</name>
    <dbReference type="NCBI Taxonomy" id="1052096"/>
    <lineage>
        <taxon>Eukaryota</taxon>
        <taxon>Fungi</taxon>
        <taxon>Dikarya</taxon>
        <taxon>Ascomycota</taxon>
        <taxon>Pezizomycotina</taxon>
        <taxon>Dothideomycetes</taxon>
        <taxon>Dothideomycetidae</taxon>
        <taxon>Cladosporiales</taxon>
        <taxon>Cladosporiaceae</taxon>
        <taxon>Cladosporium</taxon>
    </lineage>
</organism>
<feature type="compositionally biased region" description="Basic and acidic residues" evidence="1">
    <location>
        <begin position="20"/>
        <end position="43"/>
    </location>
</feature>